<dbReference type="EMBL" id="BEXT01000001">
    <property type="protein sequence ID" value="GBC60978.1"/>
    <property type="molecule type" value="Genomic_DNA"/>
</dbReference>
<dbReference type="RefSeq" id="WP_124328323.1">
    <property type="nucleotide sequence ID" value="NZ_BEXT01000001.1"/>
</dbReference>
<sequence length="163" mass="19159">MEKGRLIEKSYEIFSNFKQPVRYTIHGDWCLECNDHEETLNKATRKFLTIKQIGRSSWSPIPNLNPEAMAYFMPRLIEFAVENVNDFENHPFIVRFLYWVMDGPESDAHKLLCTTHKQIVLETLLFIRKHYSDVIEDECMEDELDTAIKNWGGTYLKPTTAIP</sequence>
<reference evidence="2" key="2">
    <citation type="submission" date="2019-01" db="EMBL/GenBank/DDBJ databases">
        <title>Genome sequence of Desulfonema ishimotonii strain Tokyo 01.</title>
        <authorList>
            <person name="Fukui M."/>
        </authorList>
    </citation>
    <scope>NUCLEOTIDE SEQUENCE [LARGE SCALE GENOMIC DNA]</scope>
    <source>
        <strain evidence="2">Tokyo 01</strain>
    </source>
</reference>
<comment type="caution">
    <text evidence="1">The sequence shown here is derived from an EMBL/GenBank/DDBJ whole genome shotgun (WGS) entry which is preliminary data.</text>
</comment>
<accession>A0A401FVJ3</accession>
<name>A0A401FVJ3_9BACT</name>
<keyword evidence="2" id="KW-1185">Reference proteome</keyword>
<dbReference type="OrthoDB" id="9157609at2"/>
<dbReference type="Proteomes" id="UP000288096">
    <property type="component" value="Unassembled WGS sequence"/>
</dbReference>
<reference evidence="2" key="1">
    <citation type="submission" date="2017-11" db="EMBL/GenBank/DDBJ databases">
        <authorList>
            <person name="Watanabe M."/>
            <person name="Kojima H."/>
        </authorList>
    </citation>
    <scope>NUCLEOTIDE SEQUENCE [LARGE SCALE GENOMIC DNA]</scope>
    <source>
        <strain evidence="2">Tokyo 01</strain>
    </source>
</reference>
<protein>
    <submittedName>
        <fullName evidence="1">Uncharacterized protein</fullName>
    </submittedName>
</protein>
<dbReference type="AlphaFoldDB" id="A0A401FVJ3"/>
<gene>
    <name evidence="1" type="ORF">DENIS_1938</name>
</gene>
<evidence type="ECO:0000313" key="2">
    <source>
        <dbReference type="Proteomes" id="UP000288096"/>
    </source>
</evidence>
<proteinExistence type="predicted"/>
<organism evidence="1 2">
    <name type="scientific">Desulfonema ishimotonii</name>
    <dbReference type="NCBI Taxonomy" id="45657"/>
    <lineage>
        <taxon>Bacteria</taxon>
        <taxon>Pseudomonadati</taxon>
        <taxon>Thermodesulfobacteriota</taxon>
        <taxon>Desulfobacteria</taxon>
        <taxon>Desulfobacterales</taxon>
        <taxon>Desulfococcaceae</taxon>
        <taxon>Desulfonema</taxon>
    </lineage>
</organism>
<evidence type="ECO:0000313" key="1">
    <source>
        <dbReference type="EMBL" id="GBC60978.1"/>
    </source>
</evidence>